<keyword evidence="2" id="KW-1185">Reference proteome</keyword>
<evidence type="ECO:0000313" key="1">
    <source>
        <dbReference type="EMBL" id="MCQ8279918.1"/>
    </source>
</evidence>
<reference evidence="1 2" key="1">
    <citation type="submission" date="2022-06" db="EMBL/GenBank/DDBJ databases">
        <title>Endosaccharibacter gen. nov., sp. nov., endophytic bacteria isolated from sugarcane.</title>
        <authorList>
            <person name="Pitiwittayakul N."/>
            <person name="Yukphan P."/>
            <person name="Charoenyingcharoen P."/>
            <person name="Tanasupawat S."/>
        </authorList>
    </citation>
    <scope>NUCLEOTIDE SEQUENCE [LARGE SCALE GENOMIC DNA]</scope>
    <source>
        <strain evidence="1 2">KSS8</strain>
    </source>
</reference>
<proteinExistence type="predicted"/>
<sequence>MSSVTRRALIEIAGFTGLAGIAAATVAGPERLEGATHPMSADFALVALASKHKQAQQSLATLIRESSERYGADLPQEVWDQQRDAIDRTNEIEDSMALLSASILKGLCAKAQVIRAQLGYMGDPDEEHALLWSLCADLQRLDSALHPNDRVPS</sequence>
<gene>
    <name evidence="1" type="ORF">NFI95_15860</name>
</gene>
<dbReference type="Proteomes" id="UP001524587">
    <property type="component" value="Unassembled WGS sequence"/>
</dbReference>
<name>A0ABT1WDN1_9PROT</name>
<evidence type="ECO:0000313" key="2">
    <source>
        <dbReference type="Proteomes" id="UP001524587"/>
    </source>
</evidence>
<evidence type="ECO:0008006" key="3">
    <source>
        <dbReference type="Google" id="ProtNLM"/>
    </source>
</evidence>
<dbReference type="RefSeq" id="WP_422865408.1">
    <property type="nucleotide sequence ID" value="NZ_JAMSKV010000018.1"/>
</dbReference>
<comment type="caution">
    <text evidence="1">The sequence shown here is derived from an EMBL/GenBank/DDBJ whole genome shotgun (WGS) entry which is preliminary data.</text>
</comment>
<accession>A0ABT1WDN1</accession>
<organism evidence="1 2">
    <name type="scientific">Endosaccharibacter trunci</name>
    <dbReference type="NCBI Taxonomy" id="2812733"/>
    <lineage>
        <taxon>Bacteria</taxon>
        <taxon>Pseudomonadati</taxon>
        <taxon>Pseudomonadota</taxon>
        <taxon>Alphaproteobacteria</taxon>
        <taxon>Acetobacterales</taxon>
        <taxon>Acetobacteraceae</taxon>
        <taxon>Endosaccharibacter</taxon>
    </lineage>
</organism>
<protein>
    <recommendedName>
        <fullName evidence="3">Twin-arginine translocation signal domain-containing protein</fullName>
    </recommendedName>
</protein>
<dbReference type="EMBL" id="JAMSKV010000018">
    <property type="protein sequence ID" value="MCQ8279918.1"/>
    <property type="molecule type" value="Genomic_DNA"/>
</dbReference>